<evidence type="ECO:0000313" key="3">
    <source>
        <dbReference type="EMBL" id="KAJ2927859.1"/>
    </source>
</evidence>
<feature type="domain" description="Fungal-type protein kinase" evidence="2">
    <location>
        <begin position="341"/>
        <end position="481"/>
    </location>
</feature>
<dbReference type="SUPFAM" id="SSF56112">
    <property type="entry name" value="Protein kinase-like (PK-like)"/>
    <property type="match status" value="1"/>
</dbReference>
<dbReference type="Pfam" id="PF17667">
    <property type="entry name" value="Pkinase_fungal"/>
    <property type="match status" value="2"/>
</dbReference>
<dbReference type="InterPro" id="IPR011009">
    <property type="entry name" value="Kinase-like_dom_sf"/>
</dbReference>
<dbReference type="EMBL" id="JANBPK010000954">
    <property type="protein sequence ID" value="KAJ2927859.1"/>
    <property type="molecule type" value="Genomic_DNA"/>
</dbReference>
<organism evidence="3 4">
    <name type="scientific">Candolleomyces eurysporus</name>
    <dbReference type="NCBI Taxonomy" id="2828524"/>
    <lineage>
        <taxon>Eukaryota</taxon>
        <taxon>Fungi</taxon>
        <taxon>Dikarya</taxon>
        <taxon>Basidiomycota</taxon>
        <taxon>Agaricomycotina</taxon>
        <taxon>Agaricomycetes</taxon>
        <taxon>Agaricomycetidae</taxon>
        <taxon>Agaricales</taxon>
        <taxon>Agaricineae</taxon>
        <taxon>Psathyrellaceae</taxon>
        <taxon>Candolleomyces</taxon>
    </lineage>
</organism>
<feature type="non-terminal residue" evidence="3">
    <location>
        <position position="1"/>
    </location>
</feature>
<dbReference type="OrthoDB" id="5569250at2759"/>
<feature type="region of interest" description="Disordered" evidence="1">
    <location>
        <begin position="613"/>
        <end position="675"/>
    </location>
</feature>
<evidence type="ECO:0000256" key="1">
    <source>
        <dbReference type="SAM" id="MobiDB-lite"/>
    </source>
</evidence>
<dbReference type="PANTHER" id="PTHR38248">
    <property type="entry name" value="FUNK1 6"/>
    <property type="match status" value="1"/>
</dbReference>
<comment type="caution">
    <text evidence="3">The sequence shown here is derived from an EMBL/GenBank/DDBJ whole genome shotgun (WGS) entry which is preliminary data.</text>
</comment>
<dbReference type="PANTHER" id="PTHR38248:SF2">
    <property type="entry name" value="FUNK1 11"/>
    <property type="match status" value="1"/>
</dbReference>
<evidence type="ECO:0000259" key="2">
    <source>
        <dbReference type="Pfam" id="PF17667"/>
    </source>
</evidence>
<dbReference type="AlphaFoldDB" id="A0A9W8J5K3"/>
<name>A0A9W8J5K3_9AGAR</name>
<reference evidence="3" key="1">
    <citation type="submission" date="2022-06" db="EMBL/GenBank/DDBJ databases">
        <title>Genome Sequence of Candolleomyces eurysporus.</title>
        <authorList>
            <person name="Buettner E."/>
        </authorList>
    </citation>
    <scope>NUCLEOTIDE SEQUENCE</scope>
    <source>
        <strain evidence="3">VTCC 930004</strain>
    </source>
</reference>
<protein>
    <recommendedName>
        <fullName evidence="2">Fungal-type protein kinase domain-containing protein</fullName>
    </recommendedName>
</protein>
<dbReference type="Proteomes" id="UP001140091">
    <property type="component" value="Unassembled WGS sequence"/>
</dbReference>
<proteinExistence type="predicted"/>
<gene>
    <name evidence="3" type="ORF">H1R20_g9244</name>
</gene>
<feature type="compositionally biased region" description="Basic and acidic residues" evidence="1">
    <location>
        <begin position="624"/>
        <end position="635"/>
    </location>
</feature>
<dbReference type="PROSITE" id="PS00109">
    <property type="entry name" value="PROTEIN_KINASE_TYR"/>
    <property type="match status" value="1"/>
</dbReference>
<dbReference type="Gene3D" id="1.10.510.10">
    <property type="entry name" value="Transferase(Phosphotransferase) domain 1"/>
    <property type="match status" value="1"/>
</dbReference>
<feature type="domain" description="Fungal-type protein kinase" evidence="2">
    <location>
        <begin position="228"/>
        <end position="330"/>
    </location>
</feature>
<sequence length="675" mass="76282">MRTRSSDKKAQSASLGRTLDERKQLVLPEVGESVSLKDDAFSRSLYHHVTSESAIDDFLKKSRSYSLAQRRWKLPRSCTKLINNDFYTPFLNIFSSILKHFWNEATVRGTRRVIDTHATDLPHCELDSGSTNHSSRPSFVIRAEGPSFQLPVSKTGEKPPALGFSNATACIDIQIQHDQMPVSEQLMRVAIYARQIFIQQPNRRFVRLLVLSEEHFSSIPFRPQRSPDESDIGLDSTIQWTIENGRKVDGTLTTRRSDGTKIIYPLLKVIPLFFRGNIRGRATICWSVRDPVTGEDLVVKDSWKSEDHVSEHMYLQDAVGSPGVVQMVSCEPNRDETKNLRGFGGALPREFHNRVETRLVMKAYGKSVTRFTSAMQVLCALRDAIAGHMEMYNKKGILHRDVSIHNVLFGKPGAEPGFRGVLIDFDVATRRGVETTRPEDWLIGTRLYQSIAVLSSGEYRDPLPRDHLDDLESFLYVLVHIMFAYDSQGVLQSLPNTLHTWHDESPGTAARLKQGFLTWKTPPIAVEERWPIPCINLLLAYQALLLPFVHMKADLNLRTCDVRKEKVELLAADVVQHYTRVLQLFDEAIDQLSTPGSKWKLCYDSDSSSCASFSSNDSEIPSAARRDNPLKRVSDEYPVDQPSAKRSSDSPRISRNVTPVPRRGPRTSPVARSPV</sequence>
<keyword evidence="4" id="KW-1185">Reference proteome</keyword>
<dbReference type="InterPro" id="IPR008266">
    <property type="entry name" value="Tyr_kinase_AS"/>
</dbReference>
<accession>A0A9W8J5K3</accession>
<evidence type="ECO:0000313" key="4">
    <source>
        <dbReference type="Proteomes" id="UP001140091"/>
    </source>
</evidence>
<dbReference type="InterPro" id="IPR040976">
    <property type="entry name" value="Pkinase_fungal"/>
</dbReference>
<dbReference type="GO" id="GO:0004672">
    <property type="term" value="F:protein kinase activity"/>
    <property type="evidence" value="ECO:0007669"/>
    <property type="project" value="InterPro"/>
</dbReference>